<comment type="caution">
    <text evidence="3">The sequence shown here is derived from an EMBL/GenBank/DDBJ whole genome shotgun (WGS) entry which is preliminary data.</text>
</comment>
<reference evidence="3 4" key="1">
    <citation type="submission" date="2015-12" db="EMBL/GenBank/DDBJ databases">
        <authorList>
            <person name="Shamseldin A."/>
            <person name="Moawad H."/>
            <person name="Abd El-Rahim W.M."/>
            <person name="Sadowsky M.J."/>
        </authorList>
    </citation>
    <scope>NUCLEOTIDE SEQUENCE [LARGE SCALE GENOMIC DNA]</scope>
    <source>
        <strain evidence="3 4">WF1</strain>
    </source>
</reference>
<dbReference type="AlphaFoldDB" id="A0A1V8M5J9"/>
<evidence type="ECO:0000313" key="4">
    <source>
        <dbReference type="Proteomes" id="UP000191980"/>
    </source>
</evidence>
<evidence type="ECO:0000313" key="3">
    <source>
        <dbReference type="EMBL" id="OQK16673.1"/>
    </source>
</evidence>
<dbReference type="STRING" id="1420851.AU255_01845"/>
<name>A0A1V8M5J9_9GAMM</name>
<feature type="transmembrane region" description="Helical" evidence="1">
    <location>
        <begin position="92"/>
        <end position="112"/>
    </location>
</feature>
<keyword evidence="1" id="KW-1133">Transmembrane helix</keyword>
<keyword evidence="4" id="KW-1185">Reference proteome</keyword>
<dbReference type="Pfam" id="PF14358">
    <property type="entry name" value="DUF4405"/>
    <property type="match status" value="1"/>
</dbReference>
<dbReference type="InterPro" id="IPR025517">
    <property type="entry name" value="DUF4405"/>
</dbReference>
<gene>
    <name evidence="3" type="ORF">AU255_01845</name>
</gene>
<dbReference type="Proteomes" id="UP000191980">
    <property type="component" value="Unassembled WGS sequence"/>
</dbReference>
<keyword evidence="1" id="KW-0812">Transmembrane</keyword>
<dbReference type="OrthoDB" id="5421399at2"/>
<accession>A0A1V8M5J9</accession>
<protein>
    <recommendedName>
        <fullName evidence="2">Flavinylation-associated cytochrome domain-containing protein</fullName>
    </recommendedName>
</protein>
<evidence type="ECO:0000259" key="2">
    <source>
        <dbReference type="Pfam" id="PF14358"/>
    </source>
</evidence>
<dbReference type="EMBL" id="LPUF01000001">
    <property type="protein sequence ID" value="OQK16673.1"/>
    <property type="molecule type" value="Genomic_DNA"/>
</dbReference>
<feature type="domain" description="Flavinylation-associated cytochrome" evidence="2">
    <location>
        <begin position="9"/>
        <end position="73"/>
    </location>
</feature>
<evidence type="ECO:0000256" key="1">
    <source>
        <dbReference type="SAM" id="Phobius"/>
    </source>
</evidence>
<keyword evidence="1" id="KW-0472">Membrane</keyword>
<sequence length="201" mass="22485">MKRVNLNFIIDVVAFVGFIVLTTTGVLMRYVLPPGSGHYSTIWSLDRHEWGGIHFWISIVFFSILSLHLVLHWRWIGGVVTGRPNQSSGLRVGLGIVGLVTVVALAISPLLVPVESDFTNNGTSFLSSHKYEDTLINGSMTLRQVEEITGVPAIYIIKFLKLPESISVTKQLGTLKRKYGFEMNDVREIVKAYKKNNQVVK</sequence>
<proteinExistence type="predicted"/>
<feature type="transmembrane region" description="Helical" evidence="1">
    <location>
        <begin position="12"/>
        <end position="32"/>
    </location>
</feature>
<feature type="transmembrane region" description="Helical" evidence="1">
    <location>
        <begin position="52"/>
        <end position="71"/>
    </location>
</feature>
<organism evidence="3 4">
    <name type="scientific">Methyloprofundus sedimenti</name>
    <dbReference type="NCBI Taxonomy" id="1420851"/>
    <lineage>
        <taxon>Bacteria</taxon>
        <taxon>Pseudomonadati</taxon>
        <taxon>Pseudomonadota</taxon>
        <taxon>Gammaproteobacteria</taxon>
        <taxon>Methylococcales</taxon>
        <taxon>Methylococcaceae</taxon>
        <taxon>Methyloprofundus</taxon>
    </lineage>
</organism>
<dbReference type="RefSeq" id="WP_080521298.1">
    <property type="nucleotide sequence ID" value="NZ_LPUF01000001.1"/>
</dbReference>